<feature type="domain" description="Fumarate lyase N-terminal" evidence="4">
    <location>
        <begin position="12"/>
        <end position="341"/>
    </location>
</feature>
<accession>A0ABX5J4B6</accession>
<name>A0ABX5J4B6_9RHOB</name>
<comment type="caution">
    <text evidence="6">The sequence shown here is derived from an EMBL/GenBank/DDBJ whole genome shotgun (WGS) entry which is preliminary data.</text>
</comment>
<keyword evidence="7" id="KW-1185">Reference proteome</keyword>
<dbReference type="Gene3D" id="1.20.200.10">
    <property type="entry name" value="Fumarase/aspartase (Central domain)"/>
    <property type="match status" value="1"/>
</dbReference>
<evidence type="ECO:0000313" key="6">
    <source>
        <dbReference type="EMBL" id="PTM76439.1"/>
    </source>
</evidence>
<dbReference type="PANTHER" id="PTHR11444">
    <property type="entry name" value="ASPARTATEAMMONIA/ARGININOSUCCINATE/ADENYLOSUCCINATE LYASE"/>
    <property type="match status" value="1"/>
</dbReference>
<organism evidence="6 7">
    <name type="scientific">Cereibacter johrii</name>
    <dbReference type="NCBI Taxonomy" id="445629"/>
    <lineage>
        <taxon>Bacteria</taxon>
        <taxon>Pseudomonadati</taxon>
        <taxon>Pseudomonadota</taxon>
        <taxon>Alphaproteobacteria</taxon>
        <taxon>Rhodobacterales</taxon>
        <taxon>Paracoccaceae</taxon>
        <taxon>Cereibacter</taxon>
    </lineage>
</organism>
<dbReference type="InterPro" id="IPR000362">
    <property type="entry name" value="Fumarate_lyase_fam"/>
</dbReference>
<dbReference type="InterPro" id="IPR022761">
    <property type="entry name" value="Fumarate_lyase_N"/>
</dbReference>
<dbReference type="InterPro" id="IPR024083">
    <property type="entry name" value="Fumarase/histidase_N"/>
</dbReference>
<comment type="similarity">
    <text evidence="1">Belongs to the class-II fumarase/aspartase family. Fumarase subfamily.</text>
</comment>
<feature type="region of interest" description="Disordered" evidence="3">
    <location>
        <begin position="455"/>
        <end position="481"/>
    </location>
</feature>
<dbReference type="EC" id="4.2.1.2" evidence="2"/>
<sequence length="481" mass="50030">MRVRLEEDAFGAVEIPEGRLWGAQTQRALAVFGASGPRLPVAVIRAFAAQKAAAARANLALGMLDAERAGLILAACERLGQGAFDDHFPLPVWQTGSGTQTNMNVNEVLANAANMAAGQGPGTRAPVHPNDHVNRSQSSNDSFPTVMQIAAVAEARGRLAPELARMADALEERAAAFAGIPRLGRTHLNDAVPVPLSQGFAASAAEMRRSARRLSAALDELLALPQGGTAAGSGLNAPEGFDRAFCAALSRATGEAFRPAAVKVEGMAGHDALLGLSAVCEALAVALTRLCNDIRHLAAGPHAGPGELSLPDDGLTSSIMPGKRNATLAEALVQVCQHVAGCHETVSRAAASGVWDLNVSKPVLIHALLGAMEALAQGMEGFRLHCLAGIEPRRARLADNLARSMMAATALTPRLGYDRVAGLIRRAETQGLTLRAACLAEGILGPEAFDRLVDPERMARGGLPDPDPSAAGESDEDPEHP</sequence>
<protein>
    <recommendedName>
        <fullName evidence="2">fumarate hydratase</fullName>
        <ecNumber evidence="2">4.2.1.2</ecNumber>
    </recommendedName>
</protein>
<evidence type="ECO:0000256" key="2">
    <source>
        <dbReference type="ARBA" id="ARBA00012921"/>
    </source>
</evidence>
<dbReference type="Gene3D" id="1.10.40.30">
    <property type="entry name" value="Fumarase/aspartase (C-terminal domain)"/>
    <property type="match status" value="1"/>
</dbReference>
<evidence type="ECO:0000259" key="4">
    <source>
        <dbReference type="Pfam" id="PF00206"/>
    </source>
</evidence>
<dbReference type="RefSeq" id="WP_108223465.1">
    <property type="nucleotide sequence ID" value="NZ_PZZW01000008.1"/>
</dbReference>
<feature type="domain" description="Fumarase C C-terminal" evidence="5">
    <location>
        <begin position="408"/>
        <end position="459"/>
    </location>
</feature>
<dbReference type="EMBL" id="PZZW01000008">
    <property type="protein sequence ID" value="PTM76439.1"/>
    <property type="molecule type" value="Genomic_DNA"/>
</dbReference>
<dbReference type="Pfam" id="PF10415">
    <property type="entry name" value="FumaraseC_C"/>
    <property type="match status" value="1"/>
</dbReference>
<evidence type="ECO:0000256" key="1">
    <source>
        <dbReference type="ARBA" id="ARBA00009084"/>
    </source>
</evidence>
<proteinExistence type="inferred from homology"/>
<gene>
    <name evidence="6" type="ORF">C8J29_10837</name>
</gene>
<dbReference type="SUPFAM" id="SSF48557">
    <property type="entry name" value="L-aspartase-like"/>
    <property type="match status" value="1"/>
</dbReference>
<dbReference type="InterPro" id="IPR018951">
    <property type="entry name" value="Fumarase_C_C"/>
</dbReference>
<dbReference type="Pfam" id="PF00206">
    <property type="entry name" value="Lyase_1"/>
    <property type="match status" value="1"/>
</dbReference>
<dbReference type="InterPro" id="IPR008948">
    <property type="entry name" value="L-Aspartase-like"/>
</dbReference>
<dbReference type="InterPro" id="IPR005677">
    <property type="entry name" value="Fum_hydII"/>
</dbReference>
<dbReference type="Gene3D" id="1.10.275.10">
    <property type="entry name" value="Fumarase/aspartase (N-terminal domain)"/>
    <property type="match status" value="1"/>
</dbReference>
<dbReference type="PRINTS" id="PR00149">
    <property type="entry name" value="FUMRATELYASE"/>
</dbReference>
<reference evidence="6 7" key="1">
    <citation type="submission" date="2018-04" db="EMBL/GenBank/DDBJ databases">
        <title>Genomic Encyclopedia of Type Strains, Phase III (KMG-III): the genomes of soil and plant-associated and newly described type strains.</title>
        <authorList>
            <person name="Whitman W."/>
        </authorList>
    </citation>
    <scope>NUCLEOTIDE SEQUENCE [LARGE SCALE GENOMIC DNA]</scope>
    <source>
        <strain evidence="6 7">JA192</strain>
    </source>
</reference>
<evidence type="ECO:0000313" key="7">
    <source>
        <dbReference type="Proteomes" id="UP000240800"/>
    </source>
</evidence>
<evidence type="ECO:0000256" key="3">
    <source>
        <dbReference type="SAM" id="MobiDB-lite"/>
    </source>
</evidence>
<evidence type="ECO:0000259" key="5">
    <source>
        <dbReference type="Pfam" id="PF10415"/>
    </source>
</evidence>
<dbReference type="Proteomes" id="UP000240800">
    <property type="component" value="Unassembled WGS sequence"/>
</dbReference>